<evidence type="ECO:0000256" key="11">
    <source>
        <dbReference type="PROSITE-ProRule" id="PRU01360"/>
    </source>
</evidence>
<dbReference type="SUPFAM" id="SSF56935">
    <property type="entry name" value="Porins"/>
    <property type="match status" value="1"/>
</dbReference>
<dbReference type="InterPro" id="IPR000531">
    <property type="entry name" value="Beta-barrel_TonB"/>
</dbReference>
<keyword evidence="5 11" id="KW-0812">Transmembrane</keyword>
<evidence type="ECO:0000256" key="7">
    <source>
        <dbReference type="ARBA" id="ARBA00023077"/>
    </source>
</evidence>
<dbReference type="Proteomes" id="UP001205566">
    <property type="component" value="Unassembled WGS sequence"/>
</dbReference>
<evidence type="ECO:0000256" key="10">
    <source>
        <dbReference type="ARBA" id="ARBA00023237"/>
    </source>
</evidence>
<evidence type="ECO:0000256" key="3">
    <source>
        <dbReference type="ARBA" id="ARBA00022448"/>
    </source>
</evidence>
<gene>
    <name evidence="16" type="ORF">HXX02_12730</name>
</gene>
<dbReference type="InterPro" id="IPR039426">
    <property type="entry name" value="TonB-dep_rcpt-like"/>
</dbReference>
<feature type="domain" description="TonB-dependent receptor-like beta-barrel" evidence="14">
    <location>
        <begin position="182"/>
        <end position="590"/>
    </location>
</feature>
<sequence length="616" mass="67289">MNKTLLSWAVASAASVPAFATTTDTASVTERAIPDLETIIVVSSRQSEPLRQVATSVSVLEEADIKARGFMSLADVLRSVPSVSVSNSGGMGKVTTMRVRGEDGFRTLVRVDGVDISDPTSTQGGAHIQHILTNDLARVELLRGPQGMLYGADAGGVLDISTRREESGNRMTVNAEGGSFDSRRYNASAGGSSDALDYFVSAAKVHTAGFNTSSNDTELRDEDGYNNQTLHARAGWNLSEQWRLDAVLRDVDATGEYDRCGWPVTQDQCSDAFRQKNARVSLAHRGEGGQQELSYSRADLSRTSFTQGVASYDTEGDIQKLNLNGSMALSASQGIVYGLAHREDAVRDLKRDQWAVYSEYQGSFAERVFFTFGLRHDDSADFGSHNSFRASSAYLIDQVANGAIKLKASYGTGFRAPSLFEIDYNRAQNNPALGALTPEESRGVDLGIEYFGENTLHLELVLFDQIIDNEIEFDLRDYTYRQYGAESQSRGVEVVGDFQLTDTLQLSANYTYTDTETADNTPRPRRPKQLANLGVSYQPHERVSLAVNLRSSADGVDIDGSRMDDYQVLDASVRYGLNDVTTVYLRGENLTDKDYVEIAGFNTAGAAAYAGVEFSF</sequence>
<evidence type="ECO:0000256" key="5">
    <source>
        <dbReference type="ARBA" id="ARBA00022692"/>
    </source>
</evidence>
<keyword evidence="9 16" id="KW-0675">Receptor</keyword>
<evidence type="ECO:0000256" key="1">
    <source>
        <dbReference type="ARBA" id="ARBA00004571"/>
    </source>
</evidence>
<accession>A0ABT1P2G4</accession>
<reference evidence="16" key="1">
    <citation type="thesis" date="2020" institute="Technische Universitat Dresden" country="Dresden, Germany">
        <title>The Agarolytic System of Microbulbifer elongatus PORT2, Isolated from Batu Karas, Pangandaran West Java Indonesia.</title>
        <authorList>
            <person name="Anggraeni S.R."/>
        </authorList>
    </citation>
    <scope>NUCLEOTIDE SEQUENCE</scope>
    <source>
        <strain evidence="16">PORT2</strain>
    </source>
</reference>
<dbReference type="Gene3D" id="2.40.170.20">
    <property type="entry name" value="TonB-dependent receptor, beta-barrel domain"/>
    <property type="match status" value="1"/>
</dbReference>
<evidence type="ECO:0000256" key="2">
    <source>
        <dbReference type="ARBA" id="ARBA00008143"/>
    </source>
</evidence>
<evidence type="ECO:0000256" key="12">
    <source>
        <dbReference type="RuleBase" id="RU003357"/>
    </source>
</evidence>
<keyword evidence="8 11" id="KW-0472">Membrane</keyword>
<dbReference type="InterPro" id="IPR037066">
    <property type="entry name" value="Plug_dom_sf"/>
</dbReference>
<name>A0ABT1P2G4_9GAMM</name>
<evidence type="ECO:0000256" key="6">
    <source>
        <dbReference type="ARBA" id="ARBA00022729"/>
    </source>
</evidence>
<comment type="caution">
    <text evidence="16">The sequence shown here is derived from an EMBL/GenBank/DDBJ whole genome shotgun (WGS) entry which is preliminary data.</text>
</comment>
<keyword evidence="7 12" id="KW-0798">TonB box</keyword>
<keyword evidence="17" id="KW-1185">Reference proteome</keyword>
<dbReference type="Pfam" id="PF00593">
    <property type="entry name" value="TonB_dep_Rec_b-barrel"/>
    <property type="match status" value="1"/>
</dbReference>
<evidence type="ECO:0000256" key="4">
    <source>
        <dbReference type="ARBA" id="ARBA00022452"/>
    </source>
</evidence>
<dbReference type="InterPro" id="IPR036942">
    <property type="entry name" value="Beta-barrel_TonB_sf"/>
</dbReference>
<keyword evidence="10 11" id="KW-0998">Cell outer membrane</keyword>
<dbReference type="PANTHER" id="PTHR30069:SF29">
    <property type="entry name" value="HEMOGLOBIN AND HEMOGLOBIN-HAPTOGLOBIN-BINDING PROTEIN 1-RELATED"/>
    <property type="match status" value="1"/>
</dbReference>
<dbReference type="InterPro" id="IPR012910">
    <property type="entry name" value="Plug_dom"/>
</dbReference>
<dbReference type="Pfam" id="PF07715">
    <property type="entry name" value="Plug"/>
    <property type="match status" value="1"/>
</dbReference>
<keyword evidence="3 11" id="KW-0813">Transport</keyword>
<comment type="similarity">
    <text evidence="2">Belongs to the TonB-dependent receptor family. Hemoglobin/haptoglobin binding protein subfamily.</text>
</comment>
<keyword evidence="4 11" id="KW-1134">Transmembrane beta strand</keyword>
<evidence type="ECO:0000256" key="13">
    <source>
        <dbReference type="SAM" id="SignalP"/>
    </source>
</evidence>
<keyword evidence="6 13" id="KW-0732">Signal</keyword>
<feature type="signal peptide" evidence="13">
    <location>
        <begin position="1"/>
        <end position="20"/>
    </location>
</feature>
<evidence type="ECO:0000259" key="15">
    <source>
        <dbReference type="Pfam" id="PF07715"/>
    </source>
</evidence>
<comment type="subcellular location">
    <subcellularLocation>
        <location evidence="1 11">Cell outer membrane</location>
        <topology evidence="1 11">Multi-pass membrane protein</topology>
    </subcellularLocation>
</comment>
<evidence type="ECO:0000313" key="16">
    <source>
        <dbReference type="EMBL" id="MCQ3830313.1"/>
    </source>
</evidence>
<evidence type="ECO:0000313" key="17">
    <source>
        <dbReference type="Proteomes" id="UP001205566"/>
    </source>
</evidence>
<dbReference type="PANTHER" id="PTHR30069">
    <property type="entry name" value="TONB-DEPENDENT OUTER MEMBRANE RECEPTOR"/>
    <property type="match status" value="1"/>
</dbReference>
<feature type="chain" id="PRO_5045091735" evidence="13">
    <location>
        <begin position="21"/>
        <end position="616"/>
    </location>
</feature>
<dbReference type="Gene3D" id="2.170.130.10">
    <property type="entry name" value="TonB-dependent receptor, plug domain"/>
    <property type="match status" value="1"/>
</dbReference>
<dbReference type="EMBL" id="JACASI010000033">
    <property type="protein sequence ID" value="MCQ3830313.1"/>
    <property type="molecule type" value="Genomic_DNA"/>
</dbReference>
<evidence type="ECO:0000259" key="14">
    <source>
        <dbReference type="Pfam" id="PF00593"/>
    </source>
</evidence>
<evidence type="ECO:0000256" key="9">
    <source>
        <dbReference type="ARBA" id="ARBA00023170"/>
    </source>
</evidence>
<feature type="domain" description="TonB-dependent receptor plug" evidence="15">
    <location>
        <begin position="50"/>
        <end position="156"/>
    </location>
</feature>
<protein>
    <submittedName>
        <fullName evidence="16">TonB-dependent receptor</fullName>
    </submittedName>
</protein>
<dbReference type="RefSeq" id="WP_255875271.1">
    <property type="nucleotide sequence ID" value="NZ_JACASI010000033.1"/>
</dbReference>
<dbReference type="CDD" id="cd01347">
    <property type="entry name" value="ligand_gated_channel"/>
    <property type="match status" value="1"/>
</dbReference>
<dbReference type="PROSITE" id="PS52016">
    <property type="entry name" value="TONB_DEPENDENT_REC_3"/>
    <property type="match status" value="1"/>
</dbReference>
<organism evidence="16 17">
    <name type="scientific">Microbulbifer elongatus</name>
    <dbReference type="NCBI Taxonomy" id="86173"/>
    <lineage>
        <taxon>Bacteria</taxon>
        <taxon>Pseudomonadati</taxon>
        <taxon>Pseudomonadota</taxon>
        <taxon>Gammaproteobacteria</taxon>
        <taxon>Cellvibrionales</taxon>
        <taxon>Microbulbiferaceae</taxon>
        <taxon>Microbulbifer</taxon>
    </lineage>
</organism>
<evidence type="ECO:0000256" key="8">
    <source>
        <dbReference type="ARBA" id="ARBA00023136"/>
    </source>
</evidence>
<proteinExistence type="inferred from homology"/>